<dbReference type="InterPro" id="IPR001387">
    <property type="entry name" value="Cro/C1-type_HTH"/>
</dbReference>
<keyword evidence="1" id="KW-0238">DNA-binding</keyword>
<evidence type="ECO:0000313" key="3">
    <source>
        <dbReference type="EMBL" id="ACV21164.1"/>
    </source>
</evidence>
<sequence length="369" mass="40705">MTPAISIGTTIYRLRKEARLTQDGLAMHLGVTKASVSKWENGQSYPDIELLPKIAAYFDITIDQLIGYEPQMSRVGIARECARLRAAFANEPFDQAHRQCQQLVGDYYSCYPLLAQIAALYLNHINLVEGNARAAFADEIVELCHRVKRNSESSADIKLAEAIDASVLLVTGNPQAASEALEKSTDIDLGTDLLLASAYQALGRADEADETLQGTLFQSLVLALNRLAQLATLYADRPQKLDVAHARALALIDAFDLENVYVNTAAIHLSFATAHLMGGNVNRALDCLEDYERACRKLEFPIELHGDAFFDRTEAWVERVNIIGTSAPRDEVIIKKSLVESVSANPAFASLAQMPRFQRIVTNLKEIAR</sequence>
<dbReference type="SUPFAM" id="SSF47413">
    <property type="entry name" value="lambda repressor-like DNA-binding domains"/>
    <property type="match status" value="1"/>
</dbReference>
<reference evidence="3 4" key="1">
    <citation type="journal article" date="2009" name="Stand. Genomic Sci.">
        <title>Complete genome sequence of Slackia heliotrinireducens type strain (RHS 1).</title>
        <authorList>
            <person name="Pukall R."/>
            <person name="Lapidus A."/>
            <person name="Nolan M."/>
            <person name="Copeland A."/>
            <person name="Glavina Del Rio T."/>
            <person name="Lucas S."/>
            <person name="Chen F."/>
            <person name="Tice H."/>
            <person name="Cheng J.F."/>
            <person name="Chertkov O."/>
            <person name="Bruce D."/>
            <person name="Goodwin L."/>
            <person name="Kuske C."/>
            <person name="Brettin T."/>
            <person name="Detter J.C."/>
            <person name="Han C."/>
            <person name="Pitluck S."/>
            <person name="Pati A."/>
            <person name="Mavrommatis K."/>
            <person name="Ivanova N."/>
            <person name="Ovchinnikova G."/>
            <person name="Chen A."/>
            <person name="Palaniappan K."/>
            <person name="Schneider S."/>
            <person name="Rohde M."/>
            <person name="Chain P."/>
            <person name="D'haeseleer P."/>
            <person name="Goker M."/>
            <person name="Bristow J."/>
            <person name="Eisen J.A."/>
            <person name="Markowitz V."/>
            <person name="Kyrpides N.C."/>
            <person name="Klenk H.P."/>
            <person name="Hugenholtz P."/>
        </authorList>
    </citation>
    <scope>NUCLEOTIDE SEQUENCE [LARGE SCALE GENOMIC DNA]</scope>
    <source>
        <strain evidence="4">ATCC 29202 / DSM 20476 / NCTC 11029 / RHS 1</strain>
    </source>
</reference>
<protein>
    <submittedName>
        <fullName evidence="3">Predicted transcriptional regulator</fullName>
    </submittedName>
</protein>
<evidence type="ECO:0000313" key="4">
    <source>
        <dbReference type="Proteomes" id="UP000002026"/>
    </source>
</evidence>
<organism evidence="3 4">
    <name type="scientific">Slackia heliotrinireducens (strain ATCC 29202 / DSM 20476 / NCTC 11029 / RHS 1)</name>
    <name type="common">Peptococcus heliotrinreducens</name>
    <dbReference type="NCBI Taxonomy" id="471855"/>
    <lineage>
        <taxon>Bacteria</taxon>
        <taxon>Bacillati</taxon>
        <taxon>Actinomycetota</taxon>
        <taxon>Coriobacteriia</taxon>
        <taxon>Eggerthellales</taxon>
        <taxon>Eggerthellaceae</taxon>
        <taxon>Slackia</taxon>
    </lineage>
</organism>
<dbReference type="PROSITE" id="PS50943">
    <property type="entry name" value="HTH_CROC1"/>
    <property type="match status" value="1"/>
</dbReference>
<dbReference type="GO" id="GO:0003677">
    <property type="term" value="F:DNA binding"/>
    <property type="evidence" value="ECO:0007669"/>
    <property type="project" value="UniProtKB-KW"/>
</dbReference>
<dbReference type="AlphaFoldDB" id="C7N0T6"/>
<proteinExistence type="predicted"/>
<evidence type="ECO:0000256" key="1">
    <source>
        <dbReference type="ARBA" id="ARBA00023125"/>
    </source>
</evidence>
<accession>C7N0T6</accession>
<dbReference type="PANTHER" id="PTHR46558">
    <property type="entry name" value="TRACRIPTIONAL REGULATORY PROTEIN-RELATED-RELATED"/>
    <property type="match status" value="1"/>
</dbReference>
<dbReference type="Gene3D" id="1.10.260.40">
    <property type="entry name" value="lambda repressor-like DNA-binding domains"/>
    <property type="match status" value="1"/>
</dbReference>
<dbReference type="HOGENOM" id="CLU_056925_1_0_11"/>
<dbReference type="SMART" id="SM00530">
    <property type="entry name" value="HTH_XRE"/>
    <property type="match status" value="1"/>
</dbReference>
<gene>
    <name evidence="3" type="ordered locus">Shel_00900</name>
</gene>
<evidence type="ECO:0000259" key="2">
    <source>
        <dbReference type="PROSITE" id="PS50943"/>
    </source>
</evidence>
<dbReference type="Proteomes" id="UP000002026">
    <property type="component" value="Chromosome"/>
</dbReference>
<dbReference type="Pfam" id="PF01381">
    <property type="entry name" value="HTH_3"/>
    <property type="match status" value="1"/>
</dbReference>
<dbReference type="PANTHER" id="PTHR46558:SF11">
    <property type="entry name" value="HTH-TYPE TRANSCRIPTIONAL REGULATOR XRE"/>
    <property type="match status" value="1"/>
</dbReference>
<keyword evidence="4" id="KW-1185">Reference proteome</keyword>
<dbReference type="STRING" id="471855.Shel_00900"/>
<dbReference type="eggNOG" id="COG1396">
    <property type="taxonomic scope" value="Bacteria"/>
</dbReference>
<name>C7N0T6_SLAHD</name>
<feature type="domain" description="HTH cro/C1-type" evidence="2">
    <location>
        <begin position="11"/>
        <end position="65"/>
    </location>
</feature>
<dbReference type="CDD" id="cd00093">
    <property type="entry name" value="HTH_XRE"/>
    <property type="match status" value="1"/>
</dbReference>
<dbReference type="InterPro" id="IPR010982">
    <property type="entry name" value="Lambda_DNA-bd_dom_sf"/>
</dbReference>
<dbReference type="KEGG" id="shi:Shel_00900"/>
<dbReference type="EMBL" id="CP001684">
    <property type="protein sequence ID" value="ACV21164.1"/>
    <property type="molecule type" value="Genomic_DNA"/>
</dbReference>
<dbReference type="RefSeq" id="WP_012797275.1">
    <property type="nucleotide sequence ID" value="NC_013165.1"/>
</dbReference>